<proteinExistence type="predicted"/>
<keyword evidence="2 4" id="KW-0808">Transferase</keyword>
<dbReference type="Proteomes" id="UP000243799">
    <property type="component" value="Unassembled WGS sequence"/>
</dbReference>
<dbReference type="Pfam" id="PF13579">
    <property type="entry name" value="Glyco_trans_4_4"/>
    <property type="match status" value="1"/>
</dbReference>
<dbReference type="CDD" id="cd03794">
    <property type="entry name" value="GT4_WbuB-like"/>
    <property type="match status" value="1"/>
</dbReference>
<gene>
    <name evidence="4" type="ORF">SAMN05216266_103330</name>
</gene>
<evidence type="ECO:0000256" key="2">
    <source>
        <dbReference type="ARBA" id="ARBA00022679"/>
    </source>
</evidence>
<dbReference type="EMBL" id="FOKG01000003">
    <property type="protein sequence ID" value="SFB02122.1"/>
    <property type="molecule type" value="Genomic_DNA"/>
</dbReference>
<dbReference type="Gene3D" id="3.40.50.2000">
    <property type="entry name" value="Glycogen Phosphorylase B"/>
    <property type="match status" value="2"/>
</dbReference>
<evidence type="ECO:0000313" key="5">
    <source>
        <dbReference type="Proteomes" id="UP000243799"/>
    </source>
</evidence>
<dbReference type="InterPro" id="IPR028098">
    <property type="entry name" value="Glyco_trans_4-like_N"/>
</dbReference>
<name>A0A1I0XMD7_9PSEU</name>
<keyword evidence="5" id="KW-1185">Reference proteome</keyword>
<dbReference type="PANTHER" id="PTHR12526">
    <property type="entry name" value="GLYCOSYLTRANSFERASE"/>
    <property type="match status" value="1"/>
</dbReference>
<dbReference type="RefSeq" id="WP_091671514.1">
    <property type="nucleotide sequence ID" value="NZ_FOKG01000003.1"/>
</dbReference>
<dbReference type="PANTHER" id="PTHR12526:SF635">
    <property type="entry name" value="GLYCOSYL TRANSFERASE GROUP 1"/>
    <property type="match status" value="1"/>
</dbReference>
<dbReference type="Pfam" id="PF13692">
    <property type="entry name" value="Glyco_trans_1_4"/>
    <property type="match status" value="1"/>
</dbReference>
<dbReference type="GO" id="GO:0016757">
    <property type="term" value="F:glycosyltransferase activity"/>
    <property type="evidence" value="ECO:0007669"/>
    <property type="project" value="UniProtKB-KW"/>
</dbReference>
<protein>
    <submittedName>
        <fullName evidence="4">Glycosyltransferase involved in cell wall bisynthesis</fullName>
    </submittedName>
</protein>
<dbReference type="SUPFAM" id="SSF53756">
    <property type="entry name" value="UDP-Glycosyltransferase/glycogen phosphorylase"/>
    <property type="match status" value="1"/>
</dbReference>
<sequence length="381" mass="41040">MTARITIVSRLFRPETGAAAYRLGALADELAAQGYQVKVLTTVPPKGTQIDDAGLDVRRWPVLRDKGGNVRGYVQYLSYDIPLFFRLLLTRSDVVVVEPPTTTGVVSRVACALKRTPYFHYSADVVSTAAEGIGVNRTVVRVLKVLERWVVKGARRIIAVSDGVREDLLSLGAPAERIAVVGVGIDTSRFSFTADAERRPTKKLVYGGTMSEIHGADVFIRAFGKIADRHPDASLLMIGQGVNVPALKELATEIVPGRVEFRSPQSAEHLTGEFSSAAAALASVKPGVGYDFAFATKALAGMSAGAPVIYAGVGPMGALIRDNDLGWAVDWDDGAVAEAMDKALTEQPDDTRRGRLSQWVDDNHSLRTVATNTADVINRHR</sequence>
<keyword evidence="1" id="KW-0328">Glycosyltransferase</keyword>
<dbReference type="AlphaFoldDB" id="A0A1I0XMD7"/>
<reference evidence="5" key="1">
    <citation type="submission" date="2016-10" db="EMBL/GenBank/DDBJ databases">
        <authorList>
            <person name="Varghese N."/>
            <person name="Submissions S."/>
        </authorList>
    </citation>
    <scope>NUCLEOTIDE SEQUENCE [LARGE SCALE GENOMIC DNA]</scope>
    <source>
        <strain evidence="5">CGMCC 4.3568</strain>
    </source>
</reference>
<feature type="domain" description="Glycosyltransferase subfamily 4-like N-terminal" evidence="3">
    <location>
        <begin position="18"/>
        <end position="184"/>
    </location>
</feature>
<organism evidence="4 5">
    <name type="scientific">Amycolatopsis marina</name>
    <dbReference type="NCBI Taxonomy" id="490629"/>
    <lineage>
        <taxon>Bacteria</taxon>
        <taxon>Bacillati</taxon>
        <taxon>Actinomycetota</taxon>
        <taxon>Actinomycetes</taxon>
        <taxon>Pseudonocardiales</taxon>
        <taxon>Pseudonocardiaceae</taxon>
        <taxon>Amycolatopsis</taxon>
    </lineage>
</organism>
<dbReference type="OrthoDB" id="3657271at2"/>
<dbReference type="STRING" id="490629.SAMN05216266_103330"/>
<evidence type="ECO:0000259" key="3">
    <source>
        <dbReference type="Pfam" id="PF13579"/>
    </source>
</evidence>
<evidence type="ECO:0000313" key="4">
    <source>
        <dbReference type="EMBL" id="SFB02122.1"/>
    </source>
</evidence>
<accession>A0A1I0XMD7</accession>
<evidence type="ECO:0000256" key="1">
    <source>
        <dbReference type="ARBA" id="ARBA00022676"/>
    </source>
</evidence>